<dbReference type="InterPro" id="IPR041373">
    <property type="entry name" value="RT_RNaseH"/>
</dbReference>
<organism evidence="10 11">
    <name type="scientific">Araneus ventricosus</name>
    <name type="common">Orbweaver spider</name>
    <name type="synonym">Epeira ventricosa</name>
    <dbReference type="NCBI Taxonomy" id="182803"/>
    <lineage>
        <taxon>Eukaryota</taxon>
        <taxon>Metazoa</taxon>
        <taxon>Ecdysozoa</taxon>
        <taxon>Arthropoda</taxon>
        <taxon>Chelicerata</taxon>
        <taxon>Arachnida</taxon>
        <taxon>Araneae</taxon>
        <taxon>Araneomorphae</taxon>
        <taxon>Entelegynae</taxon>
        <taxon>Araneoidea</taxon>
        <taxon>Araneidae</taxon>
        <taxon>Araneus</taxon>
    </lineage>
</organism>
<dbReference type="Gene3D" id="3.10.10.10">
    <property type="entry name" value="HIV Type 1 Reverse Transcriptase, subunit A, domain 1"/>
    <property type="match status" value="1"/>
</dbReference>
<dbReference type="FunFam" id="3.30.70.270:FF:000020">
    <property type="entry name" value="Transposon Tf2-6 polyprotein-like Protein"/>
    <property type="match status" value="1"/>
</dbReference>
<dbReference type="InterPro" id="IPR012337">
    <property type="entry name" value="RNaseH-like_sf"/>
</dbReference>
<dbReference type="OrthoDB" id="6430750at2759"/>
<keyword evidence="11" id="KW-1185">Reference proteome</keyword>
<evidence type="ECO:0000313" key="10">
    <source>
        <dbReference type="EMBL" id="GBM04045.1"/>
    </source>
</evidence>
<evidence type="ECO:0000256" key="2">
    <source>
        <dbReference type="ARBA" id="ARBA00022679"/>
    </source>
</evidence>
<comment type="caution">
    <text evidence="10">The sequence shown here is derived from an EMBL/GenBank/DDBJ whole genome shotgun (WGS) entry which is preliminary data.</text>
</comment>
<keyword evidence="3" id="KW-0548">Nucleotidyltransferase</keyword>
<evidence type="ECO:0000256" key="7">
    <source>
        <dbReference type="ARBA" id="ARBA00022918"/>
    </source>
</evidence>
<evidence type="ECO:0000256" key="3">
    <source>
        <dbReference type="ARBA" id="ARBA00022695"/>
    </source>
</evidence>
<dbReference type="Pfam" id="PF22938">
    <property type="entry name" value="Integrase_p58_C"/>
    <property type="match status" value="1"/>
</dbReference>
<dbReference type="GO" id="GO:0042575">
    <property type="term" value="C:DNA polymerase complex"/>
    <property type="evidence" value="ECO:0007669"/>
    <property type="project" value="UniProtKB-ARBA"/>
</dbReference>
<gene>
    <name evidence="10" type="primary">pol_1403</name>
    <name evidence="10" type="ORF">AVEN_247922_1</name>
</gene>
<dbReference type="FunFam" id="1.10.340.70:FF:000001">
    <property type="entry name" value="Retrovirus-related Pol polyprotein from transposon gypsy-like Protein"/>
    <property type="match status" value="1"/>
</dbReference>
<feature type="region of interest" description="Disordered" evidence="8">
    <location>
        <begin position="300"/>
        <end position="328"/>
    </location>
</feature>
<dbReference type="InterPro" id="IPR043502">
    <property type="entry name" value="DNA/RNA_pol_sf"/>
</dbReference>
<proteinExistence type="predicted"/>
<dbReference type="GO" id="GO:0015074">
    <property type="term" value="P:DNA integration"/>
    <property type="evidence" value="ECO:0007669"/>
    <property type="project" value="InterPro"/>
</dbReference>
<dbReference type="SUPFAM" id="SSF56672">
    <property type="entry name" value="DNA/RNA polymerases"/>
    <property type="match status" value="1"/>
</dbReference>
<dbReference type="PANTHER" id="PTHR37984">
    <property type="entry name" value="PROTEIN CBG26694"/>
    <property type="match status" value="1"/>
</dbReference>
<dbReference type="PROSITE" id="PS50994">
    <property type="entry name" value="INTEGRASE"/>
    <property type="match status" value="1"/>
</dbReference>
<dbReference type="EC" id="2.7.7.49" evidence="1"/>
<evidence type="ECO:0000256" key="4">
    <source>
        <dbReference type="ARBA" id="ARBA00022722"/>
    </source>
</evidence>
<keyword evidence="7" id="KW-0695">RNA-directed DNA polymerase</keyword>
<accession>A0A4Y2CL69</accession>
<dbReference type="InterPro" id="IPR050951">
    <property type="entry name" value="Retrovirus_Pol_polyprotein"/>
</dbReference>
<name>A0A4Y2CL69_ARAVE</name>
<keyword evidence="5" id="KW-0255">Endonuclease</keyword>
<dbReference type="InterPro" id="IPR036397">
    <property type="entry name" value="RNaseH_sf"/>
</dbReference>
<dbReference type="SUPFAM" id="SSF53098">
    <property type="entry name" value="Ribonuclease H-like"/>
    <property type="match status" value="1"/>
</dbReference>
<dbReference type="GO" id="GO:0003964">
    <property type="term" value="F:RNA-directed DNA polymerase activity"/>
    <property type="evidence" value="ECO:0007669"/>
    <property type="project" value="UniProtKB-KW"/>
</dbReference>
<dbReference type="Proteomes" id="UP000499080">
    <property type="component" value="Unassembled WGS sequence"/>
</dbReference>
<dbReference type="Pfam" id="PF17917">
    <property type="entry name" value="RT_RNaseH"/>
    <property type="match status" value="1"/>
</dbReference>
<dbReference type="InterPro" id="IPR001584">
    <property type="entry name" value="Integrase_cat-core"/>
</dbReference>
<dbReference type="CDD" id="cd09274">
    <property type="entry name" value="RNase_HI_RT_Ty3"/>
    <property type="match status" value="1"/>
</dbReference>
<evidence type="ECO:0000313" key="11">
    <source>
        <dbReference type="Proteomes" id="UP000499080"/>
    </source>
</evidence>
<evidence type="ECO:0000259" key="9">
    <source>
        <dbReference type="PROSITE" id="PS50994"/>
    </source>
</evidence>
<dbReference type="PANTHER" id="PTHR37984:SF5">
    <property type="entry name" value="PROTEIN NYNRIN-LIKE"/>
    <property type="match status" value="1"/>
</dbReference>
<dbReference type="Pfam" id="PF00665">
    <property type="entry name" value="rve"/>
    <property type="match status" value="1"/>
</dbReference>
<dbReference type="Pfam" id="PF00078">
    <property type="entry name" value="RVT_1"/>
    <property type="match status" value="1"/>
</dbReference>
<dbReference type="Gene3D" id="1.10.340.70">
    <property type="match status" value="1"/>
</dbReference>
<feature type="compositionally biased region" description="Polar residues" evidence="8">
    <location>
        <begin position="312"/>
        <end position="323"/>
    </location>
</feature>
<feature type="domain" description="Integrase catalytic" evidence="9">
    <location>
        <begin position="660"/>
        <end position="822"/>
    </location>
</feature>
<evidence type="ECO:0000256" key="8">
    <source>
        <dbReference type="SAM" id="MobiDB-lite"/>
    </source>
</evidence>
<dbReference type="Gene3D" id="3.10.20.370">
    <property type="match status" value="1"/>
</dbReference>
<dbReference type="InterPro" id="IPR054465">
    <property type="entry name" value="Integrase_p58-like_C"/>
</dbReference>
<dbReference type="CDD" id="cd01647">
    <property type="entry name" value="RT_LTR"/>
    <property type="match status" value="1"/>
</dbReference>
<keyword evidence="6" id="KW-0378">Hydrolase</keyword>
<protein>
    <recommendedName>
        <fullName evidence="1">RNA-directed DNA polymerase</fullName>
        <ecNumber evidence="1">2.7.7.49</ecNumber>
    </recommendedName>
</protein>
<evidence type="ECO:0000256" key="6">
    <source>
        <dbReference type="ARBA" id="ARBA00022801"/>
    </source>
</evidence>
<dbReference type="GO" id="GO:0003676">
    <property type="term" value="F:nucleic acid binding"/>
    <property type="evidence" value="ECO:0007669"/>
    <property type="project" value="InterPro"/>
</dbReference>
<keyword evidence="4" id="KW-0540">Nuclease</keyword>
<dbReference type="SUPFAM" id="SSF47353">
    <property type="entry name" value="Retrovirus capsid dimerization domain-like"/>
    <property type="match status" value="1"/>
</dbReference>
<dbReference type="InterPro" id="IPR043128">
    <property type="entry name" value="Rev_trsase/Diguanyl_cyclase"/>
</dbReference>
<keyword evidence="2" id="KW-0808">Transferase</keyword>
<dbReference type="InterPro" id="IPR000477">
    <property type="entry name" value="RT_dom"/>
</dbReference>
<dbReference type="InterPro" id="IPR041588">
    <property type="entry name" value="Integrase_H2C2"/>
</dbReference>
<dbReference type="EMBL" id="BGPR01000198">
    <property type="protein sequence ID" value="GBM04045.1"/>
    <property type="molecule type" value="Genomic_DNA"/>
</dbReference>
<dbReference type="Pfam" id="PF17921">
    <property type="entry name" value="Integrase_H2C2"/>
    <property type="match status" value="1"/>
</dbReference>
<evidence type="ECO:0000256" key="5">
    <source>
        <dbReference type="ARBA" id="ARBA00022759"/>
    </source>
</evidence>
<reference evidence="10 11" key="1">
    <citation type="journal article" date="2019" name="Sci. Rep.">
        <title>Orb-weaving spider Araneus ventricosus genome elucidates the spidroin gene catalogue.</title>
        <authorList>
            <person name="Kono N."/>
            <person name="Nakamura H."/>
            <person name="Ohtoshi R."/>
            <person name="Moran D.A.P."/>
            <person name="Shinohara A."/>
            <person name="Yoshida Y."/>
            <person name="Fujiwara M."/>
            <person name="Mori M."/>
            <person name="Tomita M."/>
            <person name="Arakawa K."/>
        </authorList>
    </citation>
    <scope>NUCLEOTIDE SEQUENCE [LARGE SCALE GENOMIC DNA]</scope>
</reference>
<dbReference type="Gene3D" id="3.30.420.10">
    <property type="entry name" value="Ribonuclease H-like superfamily/Ribonuclease H"/>
    <property type="match status" value="1"/>
</dbReference>
<sequence>MAFLAKHRKEELIALAEDMGIEIGPTDKKIDICKKIKESPDFEEEFVRGCLEDIVKQREAEAAELKTQREAEALREEREFELEKIRLSNAAEINSVGSARSESVRPRRELRNLMQKYDAQVADISLYLAMFERQARTAEIEESEWVSQLMALLPLDLAQIIIKEPEDKMKDYLHIKGVLLERFKMKPETFRVKFTQHQRKSGELWKELIFELRNYLEGWLDGVKVNDFETLKNLMITDQVKRRVSPEVKDHFLDEWGKIVDPSELAGKLDEYESVRSARKQHFPKALERKPTEKIKPVSPKRELKGKPLGNSAPQFWKNSTPKGNWRNENFERRKPAACYICHSTEHLRPNCPQLRKDKSAEVVNHVGMSDSTETLFAPYMSKALVNQTEMPILRDTGASIDLVSRNHINSEDLTGETVWIKQPLDKNFTCLPLAKIELQSPVFGKIITKAAVIDASLDNGIYLLGNRSAQLIEEQRKTPNLNAVVTRGQKLKKETEASAVIKPPPQRTVQDENPSIIVEEELVPLPLPQAEGDTLSLLKVDSEAFASEQKNCTSLKPCWEREREGKGEFVKKRDLLFRKNKDHFGNVNLQLVIPADLRKEILAMCHESTSAHLGVTKTKDRLLRHYFWPNCVKDTENYVRSCDPCQRIGKAREKGKAPLKLVPVITEIFSKVNIDAVGPLPISAKKNRYLLTAICMSSKYPEAIPVADINSVSVIDALLEVFSRMGFPREIQCDLGTSFTSHLTTEFFERFGIKVTHSSVHHPQSNPVERFHRTLKRLLKVLCLESGEDWEKNLPATLLALRTVTHESTGFSPAELVHGKNLRTPEVLLYEHWVNPQESESSVTEYVFELINRMRRCQDLAVERMTEAQVKRKIWYDKNAVRRKFQVGDQVLVLATSKPNKLAVQWTGPGVIESQLSDTNYIVKMTNKNDKTQIYHVNLLKPYHQRPESVNLLFSGKNEILESGPELEIPYPASDPNIYDFEEIVSDSALSERLCPTQIEELRNLLGAHQKVFSNEPGKTHLVEHDIELISDQPIRSKPYRTSQRQTEILKSEIKRMLDLKIIEIGQSDYTSPMILVETPGKDPRPCIDYRRLNSVIRTEYFPLPNIEERVERVAAAKFITVIDLAKGYWQIPLSKRAQRLAAFVTCFGTYIPLRMPFGLVNAPYFFSKLMARVLENCEDYAVPYLDDIAIYSDNWNDHLQHIGKVLGKMAGAKLTIKPSKCRFAQNHTKYLGHVVGSGVRTPAEAKIKAVVDFPTPTTKTQIRAFLGLAGYYAHYVKNFSVIAAPLTNALKGKIKRETILWTEECNRAFEELKRKLTNQPVLYAPNYEQEFIIQTDASDLGMGVVMSQRDSKNEEHPILYLSKKFSDAERKYSTTERECACIIYAIKKLKYYLDGQKFTIETDHNPLVWLKTNAGTNPRLMRWSLSLQPFNYKVVHRAGKKNQNADCLSRSEL</sequence>
<dbReference type="FunFam" id="3.10.20.370:FF:000001">
    <property type="entry name" value="Retrovirus-related Pol polyprotein from transposon 17.6-like protein"/>
    <property type="match status" value="1"/>
</dbReference>
<evidence type="ECO:0000256" key="1">
    <source>
        <dbReference type="ARBA" id="ARBA00012493"/>
    </source>
</evidence>
<dbReference type="GO" id="GO:0016787">
    <property type="term" value="F:hydrolase activity"/>
    <property type="evidence" value="ECO:0007669"/>
    <property type="project" value="UniProtKB-KW"/>
</dbReference>
<dbReference type="GO" id="GO:0004519">
    <property type="term" value="F:endonuclease activity"/>
    <property type="evidence" value="ECO:0007669"/>
    <property type="project" value="UniProtKB-KW"/>
</dbReference>
<dbReference type="FunFam" id="3.30.420.10:FF:000032">
    <property type="entry name" value="Retrovirus-related Pol polyprotein from transposon 297-like Protein"/>
    <property type="match status" value="1"/>
</dbReference>
<dbReference type="Gene3D" id="3.30.70.270">
    <property type="match status" value="2"/>
</dbReference>